<evidence type="ECO:0000256" key="1">
    <source>
        <dbReference type="SAM" id="MobiDB-lite"/>
    </source>
</evidence>
<dbReference type="Proteomes" id="UP001374803">
    <property type="component" value="Chromosome"/>
</dbReference>
<feature type="region of interest" description="Disordered" evidence="1">
    <location>
        <begin position="1"/>
        <end position="28"/>
    </location>
</feature>
<dbReference type="RefSeq" id="WP_394839361.1">
    <property type="nucleotide sequence ID" value="NZ_CP089929.1"/>
</dbReference>
<name>A0ABZ2LIL2_9BACT</name>
<evidence type="ECO:0000313" key="3">
    <source>
        <dbReference type="Proteomes" id="UP001374803"/>
    </source>
</evidence>
<protein>
    <recommendedName>
        <fullName evidence="4">Cytochrome c domain-containing protein</fullName>
    </recommendedName>
</protein>
<gene>
    <name evidence="2" type="ORF">LVJ94_20965</name>
</gene>
<feature type="compositionally biased region" description="Polar residues" evidence="1">
    <location>
        <begin position="1"/>
        <end position="10"/>
    </location>
</feature>
<proteinExistence type="predicted"/>
<reference evidence="2" key="1">
    <citation type="submission" date="2021-12" db="EMBL/GenBank/DDBJ databases">
        <title>Discovery of the Pendulisporaceae a myxobacterial family with distinct sporulation behavior and unique specialized metabolism.</title>
        <authorList>
            <person name="Garcia R."/>
            <person name="Popoff A."/>
            <person name="Bader C.D."/>
            <person name="Loehr J."/>
            <person name="Walesch S."/>
            <person name="Walt C."/>
            <person name="Boldt J."/>
            <person name="Bunk B."/>
            <person name="Haeckl F.J.F.P.J."/>
            <person name="Gunesch A.P."/>
            <person name="Birkelbach J."/>
            <person name="Nuebel U."/>
            <person name="Pietschmann T."/>
            <person name="Bach T."/>
            <person name="Mueller R."/>
        </authorList>
    </citation>
    <scope>NUCLEOTIDE SEQUENCE</scope>
    <source>
        <strain evidence="2">MSr11367</strain>
    </source>
</reference>
<accession>A0ABZ2LIL2</accession>
<evidence type="ECO:0000313" key="2">
    <source>
        <dbReference type="EMBL" id="WXB09688.1"/>
    </source>
</evidence>
<organism evidence="2 3">
    <name type="scientific">Pendulispora rubella</name>
    <dbReference type="NCBI Taxonomy" id="2741070"/>
    <lineage>
        <taxon>Bacteria</taxon>
        <taxon>Pseudomonadati</taxon>
        <taxon>Myxococcota</taxon>
        <taxon>Myxococcia</taxon>
        <taxon>Myxococcales</taxon>
        <taxon>Sorangiineae</taxon>
        <taxon>Pendulisporaceae</taxon>
        <taxon>Pendulispora</taxon>
    </lineage>
</organism>
<sequence length="599" mass="63773">MTASCKSNSGDPAIDGPEEDAGGGGVGPTSYFDYAVFREKIQPALDKAEETGCTAQACHGGGAGGFTLVAAPAAESDDEKANFEKMTDYTSATKKVDLDVPNNSEVYKRANPATGRHGGGSKKFTEDQTGDLLRWIQAAKAAKDAAEPTPGQPGDAGVPQGNGCVPVGQFNVGAFQSDILPILTGDKDYNVPDQVGNGNGCAGGTCHGQDKPGALTIKKGASAADNLKSFACYVNSTNPVQSQILICPLGKNNCKKSPHPGNAVFRNATDLNYQRLLSFLYATKTATTPLDFAFFARQVAPIFESTQTLGSRPCAETTACHGVTEETQAPPNGSHFPMVAGASDKPRLLFSFNSAANFTSFLEARDSYLFLYPTNLIADPAASPFATGRNHTGGKLINASSVEADNILTFARGLRLVGDGFNTNWLLGGDYPGINNIDQQTSVPGKEETITPSIFDKQGTRTFQGDIWDGFFSRSTFINLNERFQRNVQIDRAAFAAAYVVNLTTNDISAKITVRSPNELKLYVDQQEAVKDETIESTQIVANLTAPKADKKSTRILLKMLQRAGGTNQFGFSLLITDRDGNKIPEKDIVIKLSPDGGI</sequence>
<evidence type="ECO:0008006" key="4">
    <source>
        <dbReference type="Google" id="ProtNLM"/>
    </source>
</evidence>
<dbReference type="EMBL" id="CP089983">
    <property type="protein sequence ID" value="WXB09688.1"/>
    <property type="molecule type" value="Genomic_DNA"/>
</dbReference>
<keyword evidence="3" id="KW-1185">Reference proteome</keyword>